<gene>
    <name evidence="2" type="ORF">HK097_007578</name>
</gene>
<accession>A0AAD5XAE3</accession>
<proteinExistence type="predicted"/>
<evidence type="ECO:0000313" key="3">
    <source>
        <dbReference type="Proteomes" id="UP001212841"/>
    </source>
</evidence>
<protein>
    <submittedName>
        <fullName evidence="2">Uncharacterized protein</fullName>
    </submittedName>
</protein>
<evidence type="ECO:0000256" key="1">
    <source>
        <dbReference type="SAM" id="MobiDB-lite"/>
    </source>
</evidence>
<dbReference type="Proteomes" id="UP001212841">
    <property type="component" value="Unassembled WGS sequence"/>
</dbReference>
<dbReference type="EMBL" id="JADGJD010000004">
    <property type="protein sequence ID" value="KAJ3057399.1"/>
    <property type="molecule type" value="Genomic_DNA"/>
</dbReference>
<keyword evidence="3" id="KW-1185">Reference proteome</keyword>
<sequence length="566" mass="64715">MAETCARSCPLLKNVDTIFILWNTLTTVRETVYLGSTCRLLRQIFVKECFPAEARLLRVQQNLVGRNCGVVKSYLRNANPFIVAHALFRFPGLFLDVRFAGLSVWKEVLRAVRFKAGLCRLQPVASFTTPFPFAADVDWNRTWLDSIPILTLPISGALRIYTSQMDRATMRDYIDRIKPSVQSTPSTSVFPFYMDWILGPIRLNETQILCSQLYLLTVWLFFDNNIPNLPRTPYHSNHMPPHGRSVLMEYLVPRGWQTADPQYVRINHSNVLCVMQHLQKSLPTLDPSHRLFQPFMHVLSHALIIGDTLAFTLVDFTTTIPQHPSTSDMIFPLLVVPTHWVPEDKRRWAKMLYQHGALVDGIAKMGKWITVRDEKGWETKGQYKTDMTVNHLLEFDGLLDDETFLMRDADLHKIVRKETGYEFRNELIDIVVEFWRIRRGMGLMDCLGMVRDPPDDFWLCVLGQTWGGMTDGEWKDAVNWVFGLGTPEGDGKDTIRRAVLDSRMRGSLADLSGLRFSGVPAGVDGRDEGSEAAETGDVDDDFMFEDDGGYEEYDDDDEIDDDDNVP</sequence>
<name>A0AAD5XAE3_9FUNG</name>
<comment type="caution">
    <text evidence="2">The sequence shown here is derived from an EMBL/GenBank/DDBJ whole genome shotgun (WGS) entry which is preliminary data.</text>
</comment>
<organism evidence="2 3">
    <name type="scientific">Rhizophlyctis rosea</name>
    <dbReference type="NCBI Taxonomy" id="64517"/>
    <lineage>
        <taxon>Eukaryota</taxon>
        <taxon>Fungi</taxon>
        <taxon>Fungi incertae sedis</taxon>
        <taxon>Chytridiomycota</taxon>
        <taxon>Chytridiomycota incertae sedis</taxon>
        <taxon>Chytridiomycetes</taxon>
        <taxon>Rhizophlyctidales</taxon>
        <taxon>Rhizophlyctidaceae</taxon>
        <taxon>Rhizophlyctis</taxon>
    </lineage>
</organism>
<dbReference type="AlphaFoldDB" id="A0AAD5XAE3"/>
<evidence type="ECO:0000313" key="2">
    <source>
        <dbReference type="EMBL" id="KAJ3057399.1"/>
    </source>
</evidence>
<feature type="region of interest" description="Disordered" evidence="1">
    <location>
        <begin position="520"/>
        <end position="566"/>
    </location>
</feature>
<feature type="compositionally biased region" description="Acidic residues" evidence="1">
    <location>
        <begin position="530"/>
        <end position="566"/>
    </location>
</feature>
<reference evidence="2" key="1">
    <citation type="submission" date="2020-05" db="EMBL/GenBank/DDBJ databases">
        <title>Phylogenomic resolution of chytrid fungi.</title>
        <authorList>
            <person name="Stajich J.E."/>
            <person name="Amses K."/>
            <person name="Simmons R."/>
            <person name="Seto K."/>
            <person name="Myers J."/>
            <person name="Bonds A."/>
            <person name="Quandt C.A."/>
            <person name="Barry K."/>
            <person name="Liu P."/>
            <person name="Grigoriev I."/>
            <person name="Longcore J.E."/>
            <person name="James T.Y."/>
        </authorList>
    </citation>
    <scope>NUCLEOTIDE SEQUENCE</scope>
    <source>
        <strain evidence="2">JEL0318</strain>
    </source>
</reference>